<comment type="caution">
    <text evidence="5">The sequence shown here is derived from an EMBL/GenBank/DDBJ whole genome shotgun (WGS) entry which is preliminary data.</text>
</comment>
<dbReference type="Gene3D" id="1.20.1250.20">
    <property type="entry name" value="MFS general substrate transporter like domains"/>
    <property type="match status" value="2"/>
</dbReference>
<evidence type="ECO:0000256" key="1">
    <source>
        <dbReference type="ARBA" id="ARBA00004141"/>
    </source>
</evidence>
<dbReference type="InterPro" id="IPR050327">
    <property type="entry name" value="Proton-linked_MCT"/>
</dbReference>
<evidence type="ECO:0000256" key="3">
    <source>
        <dbReference type="SAM" id="Phobius"/>
    </source>
</evidence>
<keyword evidence="3" id="KW-0812">Transmembrane</keyword>
<evidence type="ECO:0000313" key="5">
    <source>
        <dbReference type="EMBL" id="GFO46897.1"/>
    </source>
</evidence>
<proteinExistence type="predicted"/>
<dbReference type="SUPFAM" id="SSF103473">
    <property type="entry name" value="MFS general substrate transporter"/>
    <property type="match status" value="1"/>
</dbReference>
<dbReference type="InterPro" id="IPR036259">
    <property type="entry name" value="MFS_trans_sf"/>
</dbReference>
<dbReference type="InterPro" id="IPR020846">
    <property type="entry name" value="MFS_dom"/>
</dbReference>
<feature type="transmembrane region" description="Helical" evidence="3">
    <location>
        <begin position="565"/>
        <end position="588"/>
    </location>
</feature>
<feature type="transmembrane region" description="Helical" evidence="3">
    <location>
        <begin position="595"/>
        <end position="617"/>
    </location>
</feature>
<dbReference type="Pfam" id="PF07690">
    <property type="entry name" value="MFS_1"/>
    <property type="match status" value="2"/>
</dbReference>
<feature type="region of interest" description="Disordered" evidence="2">
    <location>
        <begin position="216"/>
        <end position="256"/>
    </location>
</feature>
<dbReference type="EMBL" id="BLXT01008234">
    <property type="protein sequence ID" value="GFO46897.1"/>
    <property type="molecule type" value="Genomic_DNA"/>
</dbReference>
<feature type="transmembrane region" description="Helical" evidence="3">
    <location>
        <begin position="50"/>
        <end position="71"/>
    </location>
</feature>
<feature type="transmembrane region" description="Helical" evidence="3">
    <location>
        <begin position="189"/>
        <end position="208"/>
    </location>
</feature>
<dbReference type="PROSITE" id="PS50850">
    <property type="entry name" value="MFS"/>
    <property type="match status" value="1"/>
</dbReference>
<gene>
    <name evidence="5" type="ORF">PoB_007340200</name>
</gene>
<feature type="transmembrane region" description="Helical" evidence="3">
    <location>
        <begin position="7"/>
        <end position="30"/>
    </location>
</feature>
<feature type="transmembrane region" description="Helical" evidence="3">
    <location>
        <begin position="623"/>
        <end position="644"/>
    </location>
</feature>
<dbReference type="AlphaFoldDB" id="A0AAV4DS81"/>
<organism evidence="5 6">
    <name type="scientific">Plakobranchus ocellatus</name>
    <dbReference type="NCBI Taxonomy" id="259542"/>
    <lineage>
        <taxon>Eukaryota</taxon>
        <taxon>Metazoa</taxon>
        <taxon>Spiralia</taxon>
        <taxon>Lophotrochozoa</taxon>
        <taxon>Mollusca</taxon>
        <taxon>Gastropoda</taxon>
        <taxon>Heterobranchia</taxon>
        <taxon>Euthyneura</taxon>
        <taxon>Panpulmonata</taxon>
        <taxon>Sacoglossa</taxon>
        <taxon>Placobranchoidea</taxon>
        <taxon>Plakobranchidae</taxon>
        <taxon>Plakobranchus</taxon>
    </lineage>
</organism>
<comment type="subcellular location">
    <subcellularLocation>
        <location evidence="1">Membrane</location>
        <topology evidence="1">Multi-pass membrane protein</topology>
    </subcellularLocation>
</comment>
<dbReference type="PANTHER" id="PTHR11360">
    <property type="entry name" value="MONOCARBOXYLATE TRANSPORTER"/>
    <property type="match status" value="1"/>
</dbReference>
<keyword evidence="3" id="KW-1133">Transmembrane helix</keyword>
<feature type="domain" description="Major facilitator superfamily (MFS) profile" evidence="4">
    <location>
        <begin position="468"/>
        <end position="683"/>
    </location>
</feature>
<protein>
    <submittedName>
        <fullName evidence="5">Monocarboxylate transporter</fullName>
    </submittedName>
</protein>
<keyword evidence="3" id="KW-0472">Membrane</keyword>
<feature type="transmembrane region" description="Helical" evidence="3">
    <location>
        <begin position="129"/>
        <end position="151"/>
    </location>
</feature>
<evidence type="ECO:0000313" key="6">
    <source>
        <dbReference type="Proteomes" id="UP000735302"/>
    </source>
</evidence>
<feature type="transmembrane region" description="Helical" evidence="3">
    <location>
        <begin position="503"/>
        <end position="526"/>
    </location>
</feature>
<sequence>MARSEGGWGWVVVFSSFYHHAGVGGAIYSLSIFYSSWVEDFDSGRGLTSWVLTFAMAVSMGSGPIVATLVSRFGHRPVVVAGSILCAAGAFLSCFATSVYVLILLIGFLGAPKKLHNICGDRGRDGAGGLYFSGMGQGMQYLPSIAIIPLYFHKRRSLAVGLAVSGVGVGTFCYPPFLTWLEEHYTWRGAMIVLSGFILNMAVCGFLLRPVDPASVEGNRQDDETKPLTAVSAPLDTSGISAADPPSAELETEKSSNKRLVEKCDRTNTERIDYVFEESSVELKQKEKQRFLQAEPPLISGSLTHLKKQNADDGHAFSSAMELRHKPHVHKSEGHFTTSSYRLADRVHHRPLAKSHVDFLLSSSICDLAKADQKRHRSENPLKISTSKGMAFSNVKESTEFPKENGNHIGSISHSDLPNDYFTTVSKDSEDVEAHSIYKEHSRSSRRLCCPTLPSAMTLYLDLLRNPYFVAFAFANFLACFTYLMPIVYLVDRALDNGVEKTQAALAFSMYGAGNLFGRVALGWLADNVFDSLILDAICLIVCGISTCLSALCGASAVLHGLYGFIYGTFIGGFVTVTPVILVELLGLDLVSHSYGLILTFQAVGFIVGTPMAGWIFDATHSYTASFIIHGVVITVSGLVLVAIKLVLIRSSTKQHCDTLDWEYPEKSVNHTSNGGSKHDHNV</sequence>
<reference evidence="5 6" key="1">
    <citation type="journal article" date="2021" name="Elife">
        <title>Chloroplast acquisition without the gene transfer in kleptoplastic sea slugs, Plakobranchus ocellatus.</title>
        <authorList>
            <person name="Maeda T."/>
            <person name="Takahashi S."/>
            <person name="Yoshida T."/>
            <person name="Shimamura S."/>
            <person name="Takaki Y."/>
            <person name="Nagai Y."/>
            <person name="Toyoda A."/>
            <person name="Suzuki Y."/>
            <person name="Arimoto A."/>
            <person name="Ishii H."/>
            <person name="Satoh N."/>
            <person name="Nishiyama T."/>
            <person name="Hasebe M."/>
            <person name="Maruyama T."/>
            <person name="Minagawa J."/>
            <person name="Obokata J."/>
            <person name="Shigenobu S."/>
        </authorList>
    </citation>
    <scope>NUCLEOTIDE SEQUENCE [LARGE SCALE GENOMIC DNA]</scope>
</reference>
<dbReference type="Proteomes" id="UP000735302">
    <property type="component" value="Unassembled WGS sequence"/>
</dbReference>
<feature type="transmembrane region" description="Helical" evidence="3">
    <location>
        <begin position="158"/>
        <end position="177"/>
    </location>
</feature>
<evidence type="ECO:0000259" key="4">
    <source>
        <dbReference type="PROSITE" id="PS50850"/>
    </source>
</evidence>
<feature type="transmembrane region" description="Helical" evidence="3">
    <location>
        <begin position="468"/>
        <end position="491"/>
    </location>
</feature>
<name>A0AAV4DS81_9GAST</name>
<feature type="transmembrane region" description="Helical" evidence="3">
    <location>
        <begin position="78"/>
        <end position="109"/>
    </location>
</feature>
<dbReference type="InterPro" id="IPR011701">
    <property type="entry name" value="MFS"/>
</dbReference>
<evidence type="ECO:0000256" key="2">
    <source>
        <dbReference type="SAM" id="MobiDB-lite"/>
    </source>
</evidence>
<dbReference type="GO" id="GO:0008028">
    <property type="term" value="F:monocarboxylic acid transmembrane transporter activity"/>
    <property type="evidence" value="ECO:0007669"/>
    <property type="project" value="TreeGrafter"/>
</dbReference>
<feature type="transmembrane region" description="Helical" evidence="3">
    <location>
        <begin position="533"/>
        <end position="559"/>
    </location>
</feature>
<keyword evidence="6" id="KW-1185">Reference proteome</keyword>
<dbReference type="PANTHER" id="PTHR11360:SF284">
    <property type="entry name" value="EG:103B4.3 PROTEIN-RELATED"/>
    <property type="match status" value="1"/>
</dbReference>
<accession>A0AAV4DS81</accession>
<dbReference type="GO" id="GO:0016020">
    <property type="term" value="C:membrane"/>
    <property type="evidence" value="ECO:0007669"/>
    <property type="project" value="UniProtKB-SubCell"/>
</dbReference>